<dbReference type="Proteomes" id="UP000237347">
    <property type="component" value="Unassembled WGS sequence"/>
</dbReference>
<dbReference type="SUPFAM" id="SSF48403">
    <property type="entry name" value="Ankyrin repeat"/>
    <property type="match status" value="1"/>
</dbReference>
<dbReference type="Gene3D" id="1.25.40.20">
    <property type="entry name" value="Ankyrin repeat-containing domain"/>
    <property type="match status" value="1"/>
</dbReference>
<evidence type="ECO:0000313" key="1">
    <source>
        <dbReference type="EMBL" id="KAK7855218.1"/>
    </source>
</evidence>
<proteinExistence type="predicted"/>
<protein>
    <submittedName>
        <fullName evidence="1">Uncharacterized protein</fullName>
    </submittedName>
</protein>
<dbReference type="Pfam" id="PF12796">
    <property type="entry name" value="Ank_2"/>
    <property type="match status" value="1"/>
</dbReference>
<dbReference type="EMBL" id="PKMF04000047">
    <property type="protein sequence ID" value="KAK7855218.1"/>
    <property type="molecule type" value="Genomic_DNA"/>
</dbReference>
<gene>
    <name evidence="1" type="ORF">CFP56_028744</name>
</gene>
<dbReference type="AlphaFoldDB" id="A0AAW0LW02"/>
<dbReference type="InterPro" id="IPR002110">
    <property type="entry name" value="Ankyrin_rpt"/>
</dbReference>
<dbReference type="PANTHER" id="PTHR24121">
    <property type="entry name" value="NO MECHANORECEPTOR POTENTIAL C, ISOFORM D-RELATED"/>
    <property type="match status" value="1"/>
</dbReference>
<keyword evidence="2" id="KW-1185">Reference proteome</keyword>
<sequence length="256" mass="29466">MEEDMDRERPKPDDELALNLYNNTMTGDWKKIVEMYNEKKFSAIDARINPSGDTVLHVAVAIAPENTVKELLRVISQTSEMSLFIKNNDGNTPLHVAASTGRLIICIILAKVLDVEFRDLFRNEAGESPLFLAAFHGHKPSFRYLHWLLLEAFDTDIETINPFYRRSDGETALHCAIQWEYFEVVPNLDGGRTSFIIVSIYVEELKHETVQEELIDSVLKELEESSEIKDNNFPENYQACIHFYQLLQTMSQFGMK</sequence>
<dbReference type="PANTHER" id="PTHR24121:SF15">
    <property type="entry name" value="ANKYRIN REPEAT PROTEIN"/>
    <property type="match status" value="1"/>
</dbReference>
<dbReference type="SMART" id="SM00248">
    <property type="entry name" value="ANK"/>
    <property type="match status" value="4"/>
</dbReference>
<reference evidence="1 2" key="1">
    <citation type="journal article" date="2018" name="Sci. Data">
        <title>The draft genome sequence of cork oak.</title>
        <authorList>
            <person name="Ramos A.M."/>
            <person name="Usie A."/>
            <person name="Barbosa P."/>
            <person name="Barros P.M."/>
            <person name="Capote T."/>
            <person name="Chaves I."/>
            <person name="Simoes F."/>
            <person name="Abreu I."/>
            <person name="Carrasquinho I."/>
            <person name="Faro C."/>
            <person name="Guimaraes J.B."/>
            <person name="Mendonca D."/>
            <person name="Nobrega F."/>
            <person name="Rodrigues L."/>
            <person name="Saibo N.J.M."/>
            <person name="Varela M.C."/>
            <person name="Egas C."/>
            <person name="Matos J."/>
            <person name="Miguel C.M."/>
            <person name="Oliveira M.M."/>
            <person name="Ricardo C.P."/>
            <person name="Goncalves S."/>
        </authorList>
    </citation>
    <scope>NUCLEOTIDE SEQUENCE [LARGE SCALE GENOMIC DNA]</scope>
    <source>
        <strain evidence="2">cv. HL8</strain>
    </source>
</reference>
<dbReference type="InterPro" id="IPR036770">
    <property type="entry name" value="Ankyrin_rpt-contain_sf"/>
</dbReference>
<accession>A0AAW0LW02</accession>
<evidence type="ECO:0000313" key="2">
    <source>
        <dbReference type="Proteomes" id="UP000237347"/>
    </source>
</evidence>
<name>A0AAW0LW02_QUESU</name>
<organism evidence="1 2">
    <name type="scientific">Quercus suber</name>
    <name type="common">Cork oak</name>
    <dbReference type="NCBI Taxonomy" id="58331"/>
    <lineage>
        <taxon>Eukaryota</taxon>
        <taxon>Viridiplantae</taxon>
        <taxon>Streptophyta</taxon>
        <taxon>Embryophyta</taxon>
        <taxon>Tracheophyta</taxon>
        <taxon>Spermatophyta</taxon>
        <taxon>Magnoliopsida</taxon>
        <taxon>eudicotyledons</taxon>
        <taxon>Gunneridae</taxon>
        <taxon>Pentapetalae</taxon>
        <taxon>rosids</taxon>
        <taxon>fabids</taxon>
        <taxon>Fagales</taxon>
        <taxon>Fagaceae</taxon>
        <taxon>Quercus</taxon>
    </lineage>
</organism>
<comment type="caution">
    <text evidence="1">The sequence shown here is derived from an EMBL/GenBank/DDBJ whole genome shotgun (WGS) entry which is preliminary data.</text>
</comment>